<reference evidence="2" key="1">
    <citation type="submission" date="2018-06" db="EMBL/GenBank/DDBJ databases">
        <authorList>
            <person name="Zhirakovskaya E."/>
        </authorList>
    </citation>
    <scope>NUCLEOTIDE SEQUENCE</scope>
</reference>
<protein>
    <submittedName>
        <fullName evidence="2">Uncharacterized protein</fullName>
    </submittedName>
</protein>
<dbReference type="EMBL" id="UOEQ01000006">
    <property type="protein sequence ID" value="VAW12964.1"/>
    <property type="molecule type" value="Genomic_DNA"/>
</dbReference>
<feature type="transmembrane region" description="Helical" evidence="1">
    <location>
        <begin position="12"/>
        <end position="32"/>
    </location>
</feature>
<keyword evidence="1" id="KW-1133">Transmembrane helix</keyword>
<evidence type="ECO:0000313" key="2">
    <source>
        <dbReference type="EMBL" id="VAW12964.1"/>
    </source>
</evidence>
<organism evidence="2">
    <name type="scientific">hydrothermal vent metagenome</name>
    <dbReference type="NCBI Taxonomy" id="652676"/>
    <lineage>
        <taxon>unclassified sequences</taxon>
        <taxon>metagenomes</taxon>
        <taxon>ecological metagenomes</taxon>
    </lineage>
</organism>
<keyword evidence="1" id="KW-0472">Membrane</keyword>
<accession>A0A3B0TWQ5</accession>
<keyword evidence="1" id="KW-0812">Transmembrane</keyword>
<evidence type="ECO:0000256" key="1">
    <source>
        <dbReference type="SAM" id="Phobius"/>
    </source>
</evidence>
<gene>
    <name evidence="2" type="ORF">MNBD_ALPHA11-1742</name>
</gene>
<feature type="non-terminal residue" evidence="2">
    <location>
        <position position="44"/>
    </location>
</feature>
<name>A0A3B0TWQ5_9ZZZZ</name>
<dbReference type="AlphaFoldDB" id="A0A3B0TWQ5"/>
<sequence length="44" mass="4885">MSILPVWSDKFISIYLQVQVRFFPLVFLSVLVGETGLGSKIAGK</sequence>
<proteinExistence type="predicted"/>